<dbReference type="EMBL" id="BOQP01000006">
    <property type="protein sequence ID" value="GIM69002.1"/>
    <property type="molecule type" value="Genomic_DNA"/>
</dbReference>
<name>A0A919VMG9_9ACTN</name>
<protein>
    <submittedName>
        <fullName evidence="1">Uncharacterized protein</fullName>
    </submittedName>
</protein>
<keyword evidence="2" id="KW-1185">Reference proteome</keyword>
<evidence type="ECO:0000313" key="1">
    <source>
        <dbReference type="EMBL" id="GIM69002.1"/>
    </source>
</evidence>
<comment type="caution">
    <text evidence="1">The sequence shown here is derived from an EMBL/GenBank/DDBJ whole genome shotgun (WGS) entry which is preliminary data.</text>
</comment>
<dbReference type="RefSeq" id="WP_212996284.1">
    <property type="nucleotide sequence ID" value="NZ_BAAATW010000001.1"/>
</dbReference>
<dbReference type="Proteomes" id="UP000680865">
    <property type="component" value="Unassembled WGS sequence"/>
</dbReference>
<evidence type="ECO:0000313" key="2">
    <source>
        <dbReference type="Proteomes" id="UP000680865"/>
    </source>
</evidence>
<dbReference type="AlphaFoldDB" id="A0A919VMG9"/>
<gene>
    <name evidence="1" type="ORF">Aco04nite_13270</name>
</gene>
<reference evidence="1" key="1">
    <citation type="submission" date="2021-03" db="EMBL/GenBank/DDBJ databases">
        <title>Whole genome shotgun sequence of Actinoplanes consettensis NBRC 14913.</title>
        <authorList>
            <person name="Komaki H."/>
            <person name="Tamura T."/>
        </authorList>
    </citation>
    <scope>NUCLEOTIDE SEQUENCE</scope>
    <source>
        <strain evidence="1">NBRC 14913</strain>
    </source>
</reference>
<accession>A0A919VMG9</accession>
<proteinExistence type="predicted"/>
<sequence length="81" mass="8539">MRLGLLFDVGGALFQEAAQVWGQQQSGDYRAEGAQWGGDRHAVGHAGGAVAQVFEEVLVVQGAEGAAGLFVDEAVWGARRR</sequence>
<organism evidence="1 2">
    <name type="scientific">Winogradskya consettensis</name>
    <dbReference type="NCBI Taxonomy" id="113560"/>
    <lineage>
        <taxon>Bacteria</taxon>
        <taxon>Bacillati</taxon>
        <taxon>Actinomycetota</taxon>
        <taxon>Actinomycetes</taxon>
        <taxon>Micromonosporales</taxon>
        <taxon>Micromonosporaceae</taxon>
        <taxon>Winogradskya</taxon>
    </lineage>
</organism>